<organism evidence="1 2">
    <name type="scientific">Sporosarcina siberiensis</name>
    <dbReference type="NCBI Taxonomy" id="1365606"/>
    <lineage>
        <taxon>Bacteria</taxon>
        <taxon>Bacillati</taxon>
        <taxon>Bacillota</taxon>
        <taxon>Bacilli</taxon>
        <taxon>Bacillales</taxon>
        <taxon>Caryophanaceae</taxon>
        <taxon>Sporosarcina</taxon>
    </lineage>
</organism>
<accession>A0ABW4SIF7</accession>
<name>A0ABW4SIF7_9BACL</name>
<dbReference type="EMBL" id="JBHUGI010000032">
    <property type="protein sequence ID" value="MFD1928929.1"/>
    <property type="molecule type" value="Genomic_DNA"/>
</dbReference>
<gene>
    <name evidence="1" type="ORF">ACFSFY_12880</name>
</gene>
<dbReference type="Proteomes" id="UP001597218">
    <property type="component" value="Unassembled WGS sequence"/>
</dbReference>
<proteinExistence type="predicted"/>
<dbReference type="RefSeq" id="WP_381538632.1">
    <property type="nucleotide sequence ID" value="NZ_JBHUGI010000032.1"/>
</dbReference>
<protein>
    <submittedName>
        <fullName evidence="1">Fe3+ hydroxamate ABC transporter substrate-binding protein</fullName>
    </submittedName>
</protein>
<sequence>MFKRKLYCTNCNREVQDGEEIYAKMKAPKNTIMVEIKAYLKKESEIFCTDCLDKVK</sequence>
<evidence type="ECO:0000313" key="1">
    <source>
        <dbReference type="EMBL" id="MFD1928929.1"/>
    </source>
</evidence>
<evidence type="ECO:0000313" key="2">
    <source>
        <dbReference type="Proteomes" id="UP001597218"/>
    </source>
</evidence>
<reference evidence="2" key="1">
    <citation type="journal article" date="2019" name="Int. J. Syst. Evol. Microbiol.">
        <title>The Global Catalogue of Microorganisms (GCM) 10K type strain sequencing project: providing services to taxonomists for standard genome sequencing and annotation.</title>
        <authorList>
            <consortium name="The Broad Institute Genomics Platform"/>
            <consortium name="The Broad Institute Genome Sequencing Center for Infectious Disease"/>
            <person name="Wu L."/>
            <person name="Ma J."/>
        </authorList>
    </citation>
    <scope>NUCLEOTIDE SEQUENCE [LARGE SCALE GENOMIC DNA]</scope>
    <source>
        <strain evidence="2">CGMCC 4.7177</strain>
    </source>
</reference>
<keyword evidence="2" id="KW-1185">Reference proteome</keyword>
<comment type="caution">
    <text evidence="1">The sequence shown here is derived from an EMBL/GenBank/DDBJ whole genome shotgun (WGS) entry which is preliminary data.</text>
</comment>